<dbReference type="AlphaFoldDB" id="A0A3A1WM54"/>
<dbReference type="Gene3D" id="1.10.10.60">
    <property type="entry name" value="Homeodomain-like"/>
    <property type="match status" value="1"/>
</dbReference>
<name>A0A3A1WM54_9HYPH</name>
<dbReference type="OrthoDB" id="9798071at2"/>
<accession>A0A3A1WM54</accession>
<reference evidence="2" key="1">
    <citation type="submission" date="2018-09" db="EMBL/GenBank/DDBJ databases">
        <authorList>
            <person name="Tuo L."/>
        </authorList>
    </citation>
    <scope>NUCLEOTIDE SEQUENCE [LARGE SCALE GENOMIC DNA]</scope>
    <source>
        <strain evidence="2">M2BS4Y-1</strain>
    </source>
</reference>
<gene>
    <name evidence="1" type="ORF">D3218_11120</name>
</gene>
<sequence>MSWTDERIDLLKQLWGEGLSASQIAAQLGGVTRNAVIGKVHRLKLDSRLKASTPMEAAVAPRVIRPVLVETAPEEVPAPRIVPVATPAVAAIAPAATVPVRPARPATLGATALKLEIEPEVEEEEVVGRVEVQHGPGEVVPISRNLTLVQLSDRTCKWPLGDPLSDEFRFCGNHAPDASPYCQYHARIAFQPVSERRRVR</sequence>
<evidence type="ECO:0000313" key="2">
    <source>
        <dbReference type="Proteomes" id="UP000265750"/>
    </source>
</evidence>
<dbReference type="RefSeq" id="WP_119540143.1">
    <property type="nucleotide sequence ID" value="NZ_QYRN01000005.1"/>
</dbReference>
<evidence type="ECO:0000313" key="1">
    <source>
        <dbReference type="EMBL" id="RIY00941.1"/>
    </source>
</evidence>
<proteinExistence type="predicted"/>
<protein>
    <submittedName>
        <fullName evidence="1">GcrA cell cycle regulator</fullName>
    </submittedName>
</protein>
<dbReference type="EMBL" id="QYRN01000005">
    <property type="protein sequence ID" value="RIY00941.1"/>
    <property type="molecule type" value="Genomic_DNA"/>
</dbReference>
<comment type="caution">
    <text evidence="1">The sequence shown here is derived from an EMBL/GenBank/DDBJ whole genome shotgun (WGS) entry which is preliminary data.</text>
</comment>
<dbReference type="Pfam" id="PF07750">
    <property type="entry name" value="GcrA"/>
    <property type="match status" value="1"/>
</dbReference>
<organism evidence="1 2">
    <name type="scientific">Aureimonas flava</name>
    <dbReference type="NCBI Taxonomy" id="2320271"/>
    <lineage>
        <taxon>Bacteria</taxon>
        <taxon>Pseudomonadati</taxon>
        <taxon>Pseudomonadota</taxon>
        <taxon>Alphaproteobacteria</taxon>
        <taxon>Hyphomicrobiales</taxon>
        <taxon>Aurantimonadaceae</taxon>
        <taxon>Aureimonas</taxon>
    </lineage>
</organism>
<keyword evidence="2" id="KW-1185">Reference proteome</keyword>
<dbReference type="InterPro" id="IPR011681">
    <property type="entry name" value="GcrA"/>
</dbReference>
<dbReference type="Proteomes" id="UP000265750">
    <property type="component" value="Unassembled WGS sequence"/>
</dbReference>